<dbReference type="GO" id="GO:0005524">
    <property type="term" value="F:ATP binding"/>
    <property type="evidence" value="ECO:0007669"/>
    <property type="project" value="UniProtKB-UniRule"/>
</dbReference>
<dbReference type="PANTHER" id="PTHR20861">
    <property type="entry name" value="HOMOSERINE/4-DIPHOSPHOCYTIDYL-2-C-METHYL-D-ERYTHRITOL KINASE"/>
    <property type="match status" value="1"/>
</dbReference>
<gene>
    <name evidence="7" type="primary">thrB</name>
    <name evidence="11" type="ORF">DSM01_2253</name>
    <name evidence="12" type="ORF">SAMN04487999_0222</name>
</gene>
<dbReference type="EMBL" id="FQXT01000001">
    <property type="protein sequence ID" value="SHH44634.1"/>
    <property type="molecule type" value="Genomic_DNA"/>
</dbReference>
<evidence type="ECO:0000256" key="5">
    <source>
        <dbReference type="ARBA" id="ARBA00022777"/>
    </source>
</evidence>
<dbReference type="SUPFAM" id="SSF54211">
    <property type="entry name" value="Ribosomal protein S5 domain 2-like"/>
    <property type="match status" value="1"/>
</dbReference>
<evidence type="ECO:0000313" key="13">
    <source>
        <dbReference type="Proteomes" id="UP000184240"/>
    </source>
</evidence>
<dbReference type="GO" id="GO:0005737">
    <property type="term" value="C:cytoplasm"/>
    <property type="evidence" value="ECO:0007669"/>
    <property type="project" value="UniProtKB-SubCell"/>
</dbReference>
<dbReference type="Proteomes" id="UP000290037">
    <property type="component" value="Unassembled WGS sequence"/>
</dbReference>
<comment type="caution">
    <text evidence="7">Lacks conserved residue(s) required for the propagation of feature annotation.</text>
</comment>
<reference evidence="12" key="2">
    <citation type="submission" date="2016-11" db="EMBL/GenBank/DDBJ databases">
        <authorList>
            <person name="Jaros S."/>
            <person name="Januszkiewicz K."/>
            <person name="Wedrychowicz H."/>
        </authorList>
    </citation>
    <scope>NUCLEOTIDE SEQUENCE [LARGE SCALE GENOMIC DNA]</scope>
    <source>
        <strain evidence="12">DSM 19859</strain>
    </source>
</reference>
<dbReference type="RefSeq" id="WP_072979460.1">
    <property type="nucleotide sequence ID" value="NZ_FQXT01000001.1"/>
</dbReference>
<keyword evidence="6 7" id="KW-0067">ATP-binding</keyword>
<dbReference type="PIRSF" id="PIRSF000676">
    <property type="entry name" value="Homoser_kin"/>
    <property type="match status" value="1"/>
</dbReference>
<feature type="domain" description="GHMP kinase C-terminal" evidence="10">
    <location>
        <begin position="208"/>
        <end position="285"/>
    </location>
</feature>
<dbReference type="HAMAP" id="MF_00384">
    <property type="entry name" value="Homoser_kinase"/>
    <property type="match status" value="1"/>
</dbReference>
<reference evidence="13" key="1">
    <citation type="submission" date="2016-11" db="EMBL/GenBank/DDBJ databases">
        <authorList>
            <person name="Varghese N."/>
            <person name="Submissions S."/>
        </authorList>
    </citation>
    <scope>NUCLEOTIDE SEQUENCE [LARGE SCALE GENOMIC DNA]</scope>
    <source>
        <strain evidence="13">DSM 19859</strain>
    </source>
</reference>
<dbReference type="UniPathway" id="UPA00050">
    <property type="reaction ID" value="UER00064"/>
</dbReference>
<dbReference type="AlphaFoldDB" id="A0A1M5T1E5"/>
<dbReference type="PRINTS" id="PR00958">
    <property type="entry name" value="HOMSERKINASE"/>
</dbReference>
<name>A0A1M5T1E5_9FLAO</name>
<dbReference type="InterPro" id="IPR006204">
    <property type="entry name" value="GHMP_kinase_N_dom"/>
</dbReference>
<dbReference type="InterPro" id="IPR036554">
    <property type="entry name" value="GHMP_kinase_C_sf"/>
</dbReference>
<proteinExistence type="inferred from homology"/>
<dbReference type="OrthoDB" id="9769912at2"/>
<dbReference type="InterPro" id="IPR000870">
    <property type="entry name" value="Homoserine_kinase"/>
</dbReference>
<keyword evidence="14" id="KW-1185">Reference proteome</keyword>
<dbReference type="Gene3D" id="3.30.230.10">
    <property type="match status" value="1"/>
</dbReference>
<comment type="subcellular location">
    <subcellularLocation>
        <location evidence="7">Cytoplasm</location>
    </subcellularLocation>
</comment>
<evidence type="ECO:0000256" key="7">
    <source>
        <dbReference type="HAMAP-Rule" id="MF_00384"/>
    </source>
</evidence>
<keyword evidence="1 7" id="KW-0028">Amino-acid biosynthesis</keyword>
<evidence type="ECO:0000256" key="8">
    <source>
        <dbReference type="NCBIfam" id="TIGR00191"/>
    </source>
</evidence>
<dbReference type="Pfam" id="PF08544">
    <property type="entry name" value="GHMP_kinases_C"/>
    <property type="match status" value="1"/>
</dbReference>
<sequence length="309" mass="33209">MKEIRVFSPATVANVNCGFDVLGFALDGLGDEMVIRKVPEKGIKITEITGAELPFEAKENVVGVAGLAMVEALDLDYGFEVEIHKKIRLGSGVGSSAASASGIVFGINQFLDEPLSNLELTEFGMKGEAVASGNEHADNVAPCLYGGFTLITGYEPLKIVSVPVPEELYVTIIHPHITIKTKEAREILPKEVSLKNAIKQTGNLAGLIAGLYTKDYDLIASSATDVLVEPYRKNLIPDFDFYRETALKNGGIAFGISGSGPSMFTLSKGLQNAGAVEFALRKALKEKNMRSDSYVSPVSKHGNRILEKN</sequence>
<dbReference type="Proteomes" id="UP000184240">
    <property type="component" value="Unassembled WGS sequence"/>
</dbReference>
<evidence type="ECO:0000256" key="4">
    <source>
        <dbReference type="ARBA" id="ARBA00022741"/>
    </source>
</evidence>
<comment type="pathway">
    <text evidence="7">Amino-acid biosynthesis; L-threonine biosynthesis; L-threonine from L-aspartate: step 4/5.</text>
</comment>
<keyword evidence="5 7" id="KW-0418">Kinase</keyword>
<reference evidence="11 14" key="3">
    <citation type="submission" date="2018-07" db="EMBL/GenBank/DDBJ databases">
        <title>Leeuwenhoekiella genomics.</title>
        <authorList>
            <person name="Tahon G."/>
            <person name="Willems A."/>
        </authorList>
    </citation>
    <scope>NUCLEOTIDE SEQUENCE [LARGE SCALE GENOMIC DNA]</scope>
    <source>
        <strain evidence="11 14">LMG 24856</strain>
    </source>
</reference>
<dbReference type="STRING" id="573501.SAMN04487999_0222"/>
<dbReference type="NCBIfam" id="NF002288">
    <property type="entry name" value="PRK01212.1-4"/>
    <property type="match status" value="1"/>
</dbReference>
<dbReference type="NCBIfam" id="TIGR00191">
    <property type="entry name" value="thrB"/>
    <property type="match status" value="1"/>
</dbReference>
<keyword evidence="3 7" id="KW-0791">Threonine biosynthesis</keyword>
<evidence type="ECO:0000313" key="11">
    <source>
        <dbReference type="EMBL" id="RXG28792.1"/>
    </source>
</evidence>
<keyword evidence="2 7" id="KW-0808">Transferase</keyword>
<evidence type="ECO:0000259" key="10">
    <source>
        <dbReference type="Pfam" id="PF08544"/>
    </source>
</evidence>
<dbReference type="SUPFAM" id="SSF55060">
    <property type="entry name" value="GHMP Kinase, C-terminal domain"/>
    <property type="match status" value="1"/>
</dbReference>
<comment type="catalytic activity">
    <reaction evidence="7">
        <text>L-homoserine + ATP = O-phospho-L-homoserine + ADP + H(+)</text>
        <dbReference type="Rhea" id="RHEA:13985"/>
        <dbReference type="ChEBI" id="CHEBI:15378"/>
        <dbReference type="ChEBI" id="CHEBI:30616"/>
        <dbReference type="ChEBI" id="CHEBI:57476"/>
        <dbReference type="ChEBI" id="CHEBI:57590"/>
        <dbReference type="ChEBI" id="CHEBI:456216"/>
        <dbReference type="EC" id="2.7.1.39"/>
    </reaction>
</comment>
<keyword evidence="7" id="KW-0963">Cytoplasm</keyword>
<evidence type="ECO:0000256" key="2">
    <source>
        <dbReference type="ARBA" id="ARBA00022679"/>
    </source>
</evidence>
<comment type="function">
    <text evidence="7">Catalyzes the ATP-dependent phosphorylation of L-homoserine to L-homoserine phosphate.</text>
</comment>
<feature type="domain" description="GHMP kinase N-terminal" evidence="9">
    <location>
        <begin position="69"/>
        <end position="147"/>
    </location>
</feature>
<dbReference type="GO" id="GO:0009088">
    <property type="term" value="P:threonine biosynthetic process"/>
    <property type="evidence" value="ECO:0007669"/>
    <property type="project" value="UniProtKB-UniRule"/>
</dbReference>
<keyword evidence="4 7" id="KW-0547">Nucleotide-binding</keyword>
<dbReference type="Gene3D" id="3.30.70.890">
    <property type="entry name" value="GHMP kinase, C-terminal domain"/>
    <property type="match status" value="1"/>
</dbReference>
<dbReference type="Pfam" id="PF00288">
    <property type="entry name" value="GHMP_kinases_N"/>
    <property type="match status" value="1"/>
</dbReference>
<evidence type="ECO:0000313" key="12">
    <source>
        <dbReference type="EMBL" id="SHH44634.1"/>
    </source>
</evidence>
<evidence type="ECO:0000259" key="9">
    <source>
        <dbReference type="Pfam" id="PF00288"/>
    </source>
</evidence>
<comment type="similarity">
    <text evidence="7">Belongs to the GHMP kinase family. Homoserine kinase subfamily.</text>
</comment>
<accession>A0A1M5T1E5</accession>
<dbReference type="PANTHER" id="PTHR20861:SF1">
    <property type="entry name" value="HOMOSERINE KINASE"/>
    <property type="match status" value="1"/>
</dbReference>
<dbReference type="EC" id="2.7.1.39" evidence="7 8"/>
<evidence type="ECO:0000256" key="3">
    <source>
        <dbReference type="ARBA" id="ARBA00022697"/>
    </source>
</evidence>
<dbReference type="EMBL" id="QOVN01000004">
    <property type="protein sequence ID" value="RXG28792.1"/>
    <property type="molecule type" value="Genomic_DNA"/>
</dbReference>
<dbReference type="InterPro" id="IPR014721">
    <property type="entry name" value="Ribsml_uS5_D2-typ_fold_subgr"/>
</dbReference>
<dbReference type="InterPro" id="IPR020568">
    <property type="entry name" value="Ribosomal_Su5_D2-typ_SF"/>
</dbReference>
<organism evidence="12 13">
    <name type="scientific">Leeuwenhoekiella palythoae</name>
    <dbReference type="NCBI Taxonomy" id="573501"/>
    <lineage>
        <taxon>Bacteria</taxon>
        <taxon>Pseudomonadati</taxon>
        <taxon>Bacteroidota</taxon>
        <taxon>Flavobacteriia</taxon>
        <taxon>Flavobacteriales</taxon>
        <taxon>Flavobacteriaceae</taxon>
        <taxon>Leeuwenhoekiella</taxon>
    </lineage>
</organism>
<evidence type="ECO:0000313" key="14">
    <source>
        <dbReference type="Proteomes" id="UP000290037"/>
    </source>
</evidence>
<evidence type="ECO:0000256" key="1">
    <source>
        <dbReference type="ARBA" id="ARBA00022605"/>
    </source>
</evidence>
<evidence type="ECO:0000256" key="6">
    <source>
        <dbReference type="ARBA" id="ARBA00022840"/>
    </source>
</evidence>
<dbReference type="GO" id="GO:0004413">
    <property type="term" value="F:homoserine kinase activity"/>
    <property type="evidence" value="ECO:0007669"/>
    <property type="project" value="UniProtKB-UniRule"/>
</dbReference>
<protein>
    <recommendedName>
        <fullName evidence="7 8">Homoserine kinase</fullName>
        <shortName evidence="7">HK</shortName>
        <shortName evidence="7">HSK</shortName>
        <ecNumber evidence="7 8">2.7.1.39</ecNumber>
    </recommendedName>
</protein>
<dbReference type="InterPro" id="IPR013750">
    <property type="entry name" value="GHMP_kinase_C_dom"/>
</dbReference>